<dbReference type="Gene3D" id="2.160.10.10">
    <property type="entry name" value="Hexapeptide repeat proteins"/>
    <property type="match status" value="1"/>
</dbReference>
<dbReference type="InterPro" id="IPR051159">
    <property type="entry name" value="Hexapeptide_acetyltransf"/>
</dbReference>
<dbReference type="InterPro" id="IPR018357">
    <property type="entry name" value="Hexapep_transf_CS"/>
</dbReference>
<evidence type="ECO:0008006" key="5">
    <source>
        <dbReference type="Google" id="ProtNLM"/>
    </source>
</evidence>
<protein>
    <recommendedName>
        <fullName evidence="5">Transferase</fullName>
    </recommendedName>
</protein>
<dbReference type="PROSITE" id="PS00101">
    <property type="entry name" value="HEXAPEP_TRANSFERASES"/>
    <property type="match status" value="1"/>
</dbReference>
<keyword evidence="2" id="KW-0677">Repeat</keyword>
<dbReference type="EMBL" id="CP013979">
    <property type="protein sequence ID" value="ANJ26295.1"/>
    <property type="molecule type" value="Genomic_DNA"/>
</dbReference>
<dbReference type="InterPro" id="IPR001451">
    <property type="entry name" value="Hexapep"/>
</dbReference>
<dbReference type="KEGG" id="agy:ATC03_05735"/>
<dbReference type="RefSeq" id="WP_067874243.1">
    <property type="nucleotide sequence ID" value="NZ_CP013979.1"/>
</dbReference>
<dbReference type="CDD" id="cd04647">
    <property type="entry name" value="LbH_MAT_like"/>
    <property type="match status" value="1"/>
</dbReference>
<dbReference type="AlphaFoldDB" id="A0A191WDF0"/>
<dbReference type="GO" id="GO:0016740">
    <property type="term" value="F:transferase activity"/>
    <property type="evidence" value="ECO:0007669"/>
    <property type="project" value="UniProtKB-KW"/>
</dbReference>
<evidence type="ECO:0000313" key="3">
    <source>
        <dbReference type="EMBL" id="ANJ26295.1"/>
    </source>
</evidence>
<proteinExistence type="predicted"/>
<accession>A0A191WDF0</accession>
<gene>
    <name evidence="3" type="ORF">ATC03_05735</name>
</gene>
<dbReference type="Pfam" id="PF00132">
    <property type="entry name" value="Hexapep"/>
    <property type="match status" value="1"/>
</dbReference>
<name>A0A191WDF0_9MICO</name>
<keyword evidence="4" id="KW-1185">Reference proteome</keyword>
<keyword evidence="1" id="KW-0808">Transferase</keyword>
<sequence>MDVLKVVLLLQRARDAAFSKIASTGFASFGTRTRILLPFRVGNAHRIAVGSDVLIGPGSWLIVPRLDGPTPTIVIGDRVRMNQTSISAVQSVVLEDGVAIARGVYISDHTHGFDQPDVFIRDQPLDRVAPVRICRGAWIGQNAVIMPGVTIGAGAVVGANSVVRDDVPPRCVVAGAPARLIRELTT</sequence>
<evidence type="ECO:0000313" key="4">
    <source>
        <dbReference type="Proteomes" id="UP000078437"/>
    </source>
</evidence>
<dbReference type="SUPFAM" id="SSF51161">
    <property type="entry name" value="Trimeric LpxA-like enzymes"/>
    <property type="match status" value="1"/>
</dbReference>
<evidence type="ECO:0000256" key="2">
    <source>
        <dbReference type="ARBA" id="ARBA00022737"/>
    </source>
</evidence>
<organism evidence="3 4">
    <name type="scientific">Agromyces aureus</name>
    <dbReference type="NCBI Taxonomy" id="453304"/>
    <lineage>
        <taxon>Bacteria</taxon>
        <taxon>Bacillati</taxon>
        <taxon>Actinomycetota</taxon>
        <taxon>Actinomycetes</taxon>
        <taxon>Micrococcales</taxon>
        <taxon>Microbacteriaceae</taxon>
        <taxon>Agromyces</taxon>
    </lineage>
</organism>
<dbReference type="STRING" id="453304.ATC03_05735"/>
<reference evidence="3 4" key="1">
    <citation type="journal article" date="2016" name="Int. J. Syst. Evol. Microbiol.">
        <title>Agromyces aureus sp. nov., isolated from the rhizosphere of Salix caprea L. grown in a heavy-metal-contaminated soil.</title>
        <authorList>
            <person name="Corretto E."/>
            <person name="Antonielli L."/>
            <person name="Sessitsch A."/>
            <person name="Compant S."/>
            <person name="Gorfer M."/>
            <person name="Kuffner M."/>
            <person name="Brader G."/>
        </authorList>
    </citation>
    <scope>NUCLEOTIDE SEQUENCE [LARGE SCALE GENOMIC DNA]</scope>
    <source>
        <strain evidence="3 4">AR33</strain>
    </source>
</reference>
<dbReference type="InterPro" id="IPR011004">
    <property type="entry name" value="Trimer_LpxA-like_sf"/>
</dbReference>
<dbReference type="Proteomes" id="UP000078437">
    <property type="component" value="Chromosome"/>
</dbReference>
<evidence type="ECO:0000256" key="1">
    <source>
        <dbReference type="ARBA" id="ARBA00022679"/>
    </source>
</evidence>
<dbReference type="PANTHER" id="PTHR23416">
    <property type="entry name" value="SIALIC ACID SYNTHASE-RELATED"/>
    <property type="match status" value="1"/>
</dbReference>
<reference evidence="4" key="2">
    <citation type="submission" date="2016-01" db="EMBL/GenBank/DDBJ databases">
        <title>Complete genome sequence of Agromyces aureus AR33T and comparison with related organisms.</title>
        <authorList>
            <person name="Corretto E."/>
            <person name="Antonielli L."/>
            <person name="Sessitsch A."/>
            <person name="Brader G."/>
        </authorList>
    </citation>
    <scope>NUCLEOTIDE SEQUENCE [LARGE SCALE GENOMIC DNA]</scope>
    <source>
        <strain evidence="4">AR33</strain>
    </source>
</reference>